<evidence type="ECO:0000313" key="9">
    <source>
        <dbReference type="Proteomes" id="UP000250079"/>
    </source>
</evidence>
<dbReference type="GO" id="GO:0006412">
    <property type="term" value="P:translation"/>
    <property type="evidence" value="ECO:0007669"/>
    <property type="project" value="UniProtKB-UniRule"/>
</dbReference>
<dbReference type="GO" id="GO:0019843">
    <property type="term" value="F:rRNA binding"/>
    <property type="evidence" value="ECO:0007669"/>
    <property type="project" value="UniProtKB-UniRule"/>
</dbReference>
<protein>
    <recommendedName>
        <fullName evidence="4 5">Large ribosomal subunit protein uL24</fullName>
    </recommendedName>
</protein>
<organism evidence="8 9">
    <name type="scientific">Granulosicoccus antarcticus IMCC3135</name>
    <dbReference type="NCBI Taxonomy" id="1192854"/>
    <lineage>
        <taxon>Bacteria</taxon>
        <taxon>Pseudomonadati</taxon>
        <taxon>Pseudomonadota</taxon>
        <taxon>Gammaproteobacteria</taxon>
        <taxon>Chromatiales</taxon>
        <taxon>Granulosicoccaceae</taxon>
        <taxon>Granulosicoccus</taxon>
    </lineage>
</organism>
<accession>A0A2Z2NKC7</accession>
<dbReference type="Proteomes" id="UP000250079">
    <property type="component" value="Chromosome"/>
</dbReference>
<dbReference type="AlphaFoldDB" id="A0A2Z2NKC7"/>
<keyword evidence="3 5" id="KW-0687">Ribonucleoprotein</keyword>
<gene>
    <name evidence="5 8" type="primary">rplX</name>
    <name evidence="8" type="ORF">IMCC3135_08770</name>
</gene>
<evidence type="ECO:0000256" key="6">
    <source>
        <dbReference type="RuleBase" id="RU003477"/>
    </source>
</evidence>
<comment type="function">
    <text evidence="5">One of the proteins that surrounds the polypeptide exit tunnel on the outside of the subunit.</text>
</comment>
<dbReference type="SUPFAM" id="SSF50104">
    <property type="entry name" value="Translation proteins SH3-like domain"/>
    <property type="match status" value="1"/>
</dbReference>
<keyword evidence="2 5" id="KW-0689">Ribosomal protein</keyword>
<comment type="function">
    <text evidence="5">One of two assembly initiator proteins, it binds directly to the 5'-end of the 23S rRNA, where it nucleates assembly of the 50S subunit.</text>
</comment>
<dbReference type="HAMAP" id="MF_01326_B">
    <property type="entry name" value="Ribosomal_uL24_B"/>
    <property type="match status" value="1"/>
</dbReference>
<dbReference type="InterPro" id="IPR005824">
    <property type="entry name" value="KOW"/>
</dbReference>
<dbReference type="Pfam" id="PF17136">
    <property type="entry name" value="ribosomal_L24"/>
    <property type="match status" value="1"/>
</dbReference>
<evidence type="ECO:0000259" key="7">
    <source>
        <dbReference type="SMART" id="SM00739"/>
    </source>
</evidence>
<evidence type="ECO:0000256" key="5">
    <source>
        <dbReference type="HAMAP-Rule" id="MF_01326"/>
    </source>
</evidence>
<evidence type="ECO:0000256" key="2">
    <source>
        <dbReference type="ARBA" id="ARBA00022980"/>
    </source>
</evidence>
<evidence type="ECO:0000256" key="4">
    <source>
        <dbReference type="ARBA" id="ARBA00035206"/>
    </source>
</evidence>
<dbReference type="InterPro" id="IPR041988">
    <property type="entry name" value="Ribosomal_uL24_KOW"/>
</dbReference>
<dbReference type="PANTHER" id="PTHR12903">
    <property type="entry name" value="MITOCHONDRIAL RIBOSOMAL PROTEIN L24"/>
    <property type="match status" value="1"/>
</dbReference>
<dbReference type="InterPro" id="IPR008991">
    <property type="entry name" value="Translation_prot_SH3-like_sf"/>
</dbReference>
<dbReference type="GO" id="GO:0003735">
    <property type="term" value="F:structural constituent of ribosome"/>
    <property type="evidence" value="ECO:0007669"/>
    <property type="project" value="InterPro"/>
</dbReference>
<evidence type="ECO:0000256" key="3">
    <source>
        <dbReference type="ARBA" id="ARBA00023274"/>
    </source>
</evidence>
<dbReference type="KEGG" id="gai:IMCC3135_08770"/>
<reference evidence="8 9" key="1">
    <citation type="submission" date="2016-12" db="EMBL/GenBank/DDBJ databases">
        <authorList>
            <person name="Song W.-J."/>
            <person name="Kurnit D.M."/>
        </authorList>
    </citation>
    <scope>NUCLEOTIDE SEQUENCE [LARGE SCALE GENOMIC DNA]</scope>
    <source>
        <strain evidence="8 9">IMCC3135</strain>
    </source>
</reference>
<dbReference type="OrthoDB" id="9807419at2"/>
<dbReference type="Gene3D" id="2.30.30.30">
    <property type="match status" value="1"/>
</dbReference>
<sequence>MQRIKQGDDVIVLVGRDKGRRGKVESILGDRVIVDGINLVKKHAKGNPQMGDPGGIQEKELSIHISNVALFNASLKKGGRIGFRTNDEDQKERFFLSDSSSVDS</sequence>
<proteinExistence type="inferred from homology"/>
<dbReference type="InterPro" id="IPR005825">
    <property type="entry name" value="Ribosomal_uL24_CS"/>
</dbReference>
<name>A0A2Z2NKC7_9GAMM</name>
<keyword evidence="5" id="KW-0699">rRNA-binding</keyword>
<feature type="domain" description="KOW" evidence="7">
    <location>
        <begin position="3"/>
        <end position="30"/>
    </location>
</feature>
<comment type="similarity">
    <text evidence="1 5 6">Belongs to the universal ribosomal protein uL24 family.</text>
</comment>
<dbReference type="GO" id="GO:1990904">
    <property type="term" value="C:ribonucleoprotein complex"/>
    <property type="evidence" value="ECO:0007669"/>
    <property type="project" value="UniProtKB-KW"/>
</dbReference>
<dbReference type="RefSeq" id="WP_088917235.1">
    <property type="nucleotide sequence ID" value="NZ_CP018632.1"/>
</dbReference>
<dbReference type="Pfam" id="PF00467">
    <property type="entry name" value="KOW"/>
    <property type="match status" value="1"/>
</dbReference>
<evidence type="ECO:0000256" key="1">
    <source>
        <dbReference type="ARBA" id="ARBA00010618"/>
    </source>
</evidence>
<dbReference type="InterPro" id="IPR014722">
    <property type="entry name" value="Rib_uL2_dom2"/>
</dbReference>
<evidence type="ECO:0000313" key="8">
    <source>
        <dbReference type="EMBL" id="ASJ71852.1"/>
    </source>
</evidence>
<dbReference type="InterPro" id="IPR057264">
    <property type="entry name" value="Ribosomal_uL24_C"/>
</dbReference>
<dbReference type="PROSITE" id="PS01108">
    <property type="entry name" value="RIBOSOMAL_L24"/>
    <property type="match status" value="1"/>
</dbReference>
<dbReference type="InterPro" id="IPR003256">
    <property type="entry name" value="Ribosomal_uL24"/>
</dbReference>
<dbReference type="NCBIfam" id="TIGR01079">
    <property type="entry name" value="rplX_bact"/>
    <property type="match status" value="1"/>
</dbReference>
<dbReference type="SMART" id="SM00739">
    <property type="entry name" value="KOW"/>
    <property type="match status" value="1"/>
</dbReference>
<dbReference type="CDD" id="cd06089">
    <property type="entry name" value="KOW_RPL26"/>
    <property type="match status" value="1"/>
</dbReference>
<comment type="subunit">
    <text evidence="5">Part of the 50S ribosomal subunit.</text>
</comment>
<dbReference type="GO" id="GO:0005840">
    <property type="term" value="C:ribosome"/>
    <property type="evidence" value="ECO:0007669"/>
    <property type="project" value="UniProtKB-KW"/>
</dbReference>
<keyword evidence="5" id="KW-0694">RNA-binding</keyword>
<keyword evidence="9" id="KW-1185">Reference proteome</keyword>
<dbReference type="EMBL" id="CP018632">
    <property type="protein sequence ID" value="ASJ71852.1"/>
    <property type="molecule type" value="Genomic_DNA"/>
</dbReference>